<evidence type="ECO:0000256" key="1">
    <source>
        <dbReference type="ARBA" id="ARBA00006721"/>
    </source>
</evidence>
<name>A0A0F4YS36_RASE3</name>
<dbReference type="OrthoDB" id="47375at2759"/>
<dbReference type="PANTHER" id="PTHR10730">
    <property type="entry name" value="PROCOLLAGEN-LYSINE,2-OXOGLUTARATE 5-DIOXYGENASE/GLYCOSYLTRANSFERASE 25 FAMILY MEMBER"/>
    <property type="match status" value="1"/>
</dbReference>
<comment type="caution">
    <text evidence="4">The sequence shown here is derived from an EMBL/GenBank/DDBJ whole genome shotgun (WGS) entry which is preliminary data.</text>
</comment>
<keyword evidence="2" id="KW-0328">Glycosyltransferase</keyword>
<evidence type="ECO:0000313" key="5">
    <source>
        <dbReference type="Proteomes" id="UP000053958"/>
    </source>
</evidence>
<protein>
    <recommendedName>
        <fullName evidence="6">LPS glycosyltransferase</fullName>
    </recommendedName>
</protein>
<sequence>MAKIPYPLTRRKKNGVGMVIADASASSGGVHAARLGDSAHAMAEDQFQKVFAIGFPQRTDKRDAMILASSLTDFVIDWIDAVSPDDIWNSSYPATWDRNIHLPGELGCWRAHMNAMQKIVAERISTALILEDDSDWDVMLKSQLVEFARGARLLQNSSSSHEHPSSPYGDSWDILWLGHCGATPRRDRRRFYVISDDPTVRPAGRKAEFGEPDMTPWKEHANTTRLVYEANDAVCLNGYAVTYNGARRAMASMSLAPLNQPVDLGFSDLCRRNAFPDFTCIAPHPRLISFSLPTDPNIRKASDIHKDDSEWHEGASNGIVYSALQNVLPRLAGATTAKAQYEECPRQFISLNTTDVGRGRLEVIDWEERASERRENGY</sequence>
<evidence type="ECO:0000256" key="2">
    <source>
        <dbReference type="ARBA" id="ARBA00022676"/>
    </source>
</evidence>
<keyword evidence="3" id="KW-0808">Transferase</keyword>
<proteinExistence type="inferred from homology"/>
<dbReference type="RefSeq" id="XP_013327517.1">
    <property type="nucleotide sequence ID" value="XM_013472063.1"/>
</dbReference>
<dbReference type="Proteomes" id="UP000053958">
    <property type="component" value="Unassembled WGS sequence"/>
</dbReference>
<evidence type="ECO:0000256" key="3">
    <source>
        <dbReference type="ARBA" id="ARBA00022679"/>
    </source>
</evidence>
<dbReference type="GeneID" id="25317392"/>
<accession>A0A0F4YS36</accession>
<dbReference type="PANTHER" id="PTHR10730:SF53">
    <property type="entry name" value="GLYCOSYLTRANSFERASE 25 FAMILY MEMBER"/>
    <property type="match status" value="1"/>
</dbReference>
<dbReference type="CDD" id="cd06532">
    <property type="entry name" value="Glyco_transf_25"/>
    <property type="match status" value="1"/>
</dbReference>
<reference evidence="4 5" key="1">
    <citation type="submission" date="2015-04" db="EMBL/GenBank/DDBJ databases">
        <authorList>
            <person name="Heijne W.H."/>
            <person name="Fedorova N.D."/>
            <person name="Nierman W.C."/>
            <person name="Vollebregt A.W."/>
            <person name="Zhao Z."/>
            <person name="Wu L."/>
            <person name="Kumar M."/>
            <person name="Stam H."/>
            <person name="van den Berg M.A."/>
            <person name="Pel H.J."/>
        </authorList>
    </citation>
    <scope>NUCLEOTIDE SEQUENCE [LARGE SCALE GENOMIC DNA]</scope>
    <source>
        <strain evidence="4 5">CBS 393.64</strain>
    </source>
</reference>
<gene>
    <name evidence="4" type="ORF">T310_5045</name>
</gene>
<evidence type="ECO:0008006" key="6">
    <source>
        <dbReference type="Google" id="ProtNLM"/>
    </source>
</evidence>
<comment type="similarity">
    <text evidence="1">Belongs to the glycosyltransferase 25 family.</text>
</comment>
<dbReference type="GO" id="GO:0016740">
    <property type="term" value="F:transferase activity"/>
    <property type="evidence" value="ECO:0007669"/>
    <property type="project" value="UniProtKB-KW"/>
</dbReference>
<dbReference type="InterPro" id="IPR002654">
    <property type="entry name" value="Glyco_trans_25"/>
</dbReference>
<dbReference type="EMBL" id="LASV01000218">
    <property type="protein sequence ID" value="KKA20905.1"/>
    <property type="molecule type" value="Genomic_DNA"/>
</dbReference>
<organism evidence="4 5">
    <name type="scientific">Rasamsonia emersonii (strain ATCC 16479 / CBS 393.64 / IMI 116815)</name>
    <dbReference type="NCBI Taxonomy" id="1408163"/>
    <lineage>
        <taxon>Eukaryota</taxon>
        <taxon>Fungi</taxon>
        <taxon>Dikarya</taxon>
        <taxon>Ascomycota</taxon>
        <taxon>Pezizomycotina</taxon>
        <taxon>Eurotiomycetes</taxon>
        <taxon>Eurotiomycetidae</taxon>
        <taxon>Eurotiales</taxon>
        <taxon>Trichocomaceae</taxon>
        <taxon>Rasamsonia</taxon>
    </lineage>
</organism>
<keyword evidence="5" id="KW-1185">Reference proteome</keyword>
<evidence type="ECO:0000313" key="4">
    <source>
        <dbReference type="EMBL" id="KKA20905.1"/>
    </source>
</evidence>
<dbReference type="InterPro" id="IPR050757">
    <property type="entry name" value="Collagen_mod_GT25"/>
</dbReference>
<dbReference type="AlphaFoldDB" id="A0A0F4YS36"/>